<gene>
    <name evidence="1" type="ORF">LCGC14_2504550</name>
</gene>
<proteinExistence type="predicted"/>
<dbReference type="AlphaFoldDB" id="A0A0F9B1L1"/>
<name>A0A0F9B1L1_9ZZZZ</name>
<protein>
    <recommendedName>
        <fullName evidence="2">Glycosyltransferase 2-like domain-containing protein</fullName>
    </recommendedName>
</protein>
<evidence type="ECO:0008006" key="2">
    <source>
        <dbReference type="Google" id="ProtNLM"/>
    </source>
</evidence>
<accession>A0A0F9B1L1</accession>
<feature type="non-terminal residue" evidence="1">
    <location>
        <position position="300"/>
    </location>
</feature>
<dbReference type="Gene3D" id="3.90.550.10">
    <property type="entry name" value="Spore Coat Polysaccharide Biosynthesis Protein SpsA, Chain A"/>
    <property type="match status" value="1"/>
</dbReference>
<dbReference type="SUPFAM" id="SSF53448">
    <property type="entry name" value="Nucleotide-diphospho-sugar transferases"/>
    <property type="match status" value="1"/>
</dbReference>
<dbReference type="InterPro" id="IPR029044">
    <property type="entry name" value="Nucleotide-diphossugar_trans"/>
</dbReference>
<evidence type="ECO:0000313" key="1">
    <source>
        <dbReference type="EMBL" id="KKL15540.1"/>
    </source>
</evidence>
<reference evidence="1" key="1">
    <citation type="journal article" date="2015" name="Nature">
        <title>Complex archaea that bridge the gap between prokaryotes and eukaryotes.</title>
        <authorList>
            <person name="Spang A."/>
            <person name="Saw J.H."/>
            <person name="Jorgensen S.L."/>
            <person name="Zaremba-Niedzwiedzka K."/>
            <person name="Martijn J."/>
            <person name="Lind A.E."/>
            <person name="van Eijk R."/>
            <person name="Schleper C."/>
            <person name="Guy L."/>
            <person name="Ettema T.J."/>
        </authorList>
    </citation>
    <scope>NUCLEOTIDE SEQUENCE</scope>
</reference>
<comment type="caution">
    <text evidence="1">The sequence shown here is derived from an EMBL/GenBank/DDBJ whole genome shotgun (WGS) entry which is preliminary data.</text>
</comment>
<organism evidence="1">
    <name type="scientific">marine sediment metagenome</name>
    <dbReference type="NCBI Taxonomy" id="412755"/>
    <lineage>
        <taxon>unclassified sequences</taxon>
        <taxon>metagenomes</taxon>
        <taxon>ecological metagenomes</taxon>
    </lineage>
</organism>
<sequence>MKPALMSVCVPYWERQVALDRMFPNYMKLYSECRDIRLEFSVCDDGSPTQPARVPSHCILTRLPKKDHPLNPCVPINHAVASSSGEIIVLTNAEVEHREPVLDEMRSLLGPPGEQRYIIASCKEVESGGWLAGPEVDYRKQGRSPVPPGGHFHFLAMFWRQLWNRAGGFDEDYRNGQACDDNDWLWRLWRVGARFVTTQGVVWHHRGTRLKWKLPHNKELLRQKWPQIERLARIRDDANYHKDRRDRLLRERERASGRGTGSFRACHEICELPAGDMCIMCSIGPWGVRAFSGRRETTRP</sequence>
<dbReference type="EMBL" id="LAZR01040028">
    <property type="protein sequence ID" value="KKL15540.1"/>
    <property type="molecule type" value="Genomic_DNA"/>
</dbReference>